<organism evidence="2 3">
    <name type="scientific">Actinomadura luzonensis</name>
    <dbReference type="NCBI Taxonomy" id="2805427"/>
    <lineage>
        <taxon>Bacteria</taxon>
        <taxon>Bacillati</taxon>
        <taxon>Actinomycetota</taxon>
        <taxon>Actinomycetes</taxon>
        <taxon>Streptosporangiales</taxon>
        <taxon>Thermomonosporaceae</taxon>
        <taxon>Actinomadura</taxon>
    </lineage>
</organism>
<comment type="caution">
    <text evidence="2">The sequence shown here is derived from an EMBL/GenBank/DDBJ whole genome shotgun (WGS) entry which is preliminary data.</text>
</comment>
<keyword evidence="3" id="KW-1185">Reference proteome</keyword>
<protein>
    <submittedName>
        <fullName evidence="2">Lipase family protein</fullName>
    </submittedName>
</protein>
<dbReference type="EMBL" id="JAKRKC020000001">
    <property type="protein sequence ID" value="MCK2217095.1"/>
    <property type="molecule type" value="Genomic_DNA"/>
</dbReference>
<feature type="chain" id="PRO_5046741234" evidence="1">
    <location>
        <begin position="34"/>
        <end position="392"/>
    </location>
</feature>
<evidence type="ECO:0000256" key="1">
    <source>
        <dbReference type="SAM" id="SignalP"/>
    </source>
</evidence>
<dbReference type="PANTHER" id="PTHR34853:SF1">
    <property type="entry name" value="LIPASE 5"/>
    <property type="match status" value="1"/>
</dbReference>
<dbReference type="Gene3D" id="3.40.50.1820">
    <property type="entry name" value="alpha/beta hydrolase"/>
    <property type="match status" value="2"/>
</dbReference>
<dbReference type="Pfam" id="PF03583">
    <property type="entry name" value="LIP"/>
    <property type="match status" value="1"/>
</dbReference>
<feature type="signal peptide" evidence="1">
    <location>
        <begin position="1"/>
        <end position="33"/>
    </location>
</feature>
<proteinExistence type="predicted"/>
<dbReference type="SUPFAM" id="SSF53474">
    <property type="entry name" value="alpha/beta-Hydrolases"/>
    <property type="match status" value="1"/>
</dbReference>
<dbReference type="PIRSF" id="PIRSF029171">
    <property type="entry name" value="Esterase_LipA"/>
    <property type="match status" value="1"/>
</dbReference>
<evidence type="ECO:0000313" key="2">
    <source>
        <dbReference type="EMBL" id="MCK2217095.1"/>
    </source>
</evidence>
<reference evidence="2 3" key="1">
    <citation type="submission" date="2022-04" db="EMBL/GenBank/DDBJ databases">
        <title>Genome draft of Actinomadura sp. ATCC 31491.</title>
        <authorList>
            <person name="Shi X."/>
            <person name="Du Y."/>
        </authorList>
    </citation>
    <scope>NUCLEOTIDE SEQUENCE [LARGE SCALE GENOMIC DNA]</scope>
    <source>
        <strain evidence="2 3">ATCC 31491</strain>
    </source>
</reference>
<dbReference type="PANTHER" id="PTHR34853">
    <property type="match status" value="1"/>
</dbReference>
<dbReference type="InterPro" id="IPR029058">
    <property type="entry name" value="AB_hydrolase_fold"/>
</dbReference>
<dbReference type="PROSITE" id="PS51318">
    <property type="entry name" value="TAT"/>
    <property type="match status" value="1"/>
</dbReference>
<sequence length="392" mass="40929">MTSTTTARRRRVLGALAALLAVAALQAPARAQATTPAERPPGTLLSAEPLPAGLWLPGSGAAYRLTYTSTPATGFSADPVVDVGALFVPAGRVAPAGGWPVVSWAHGTIGVADPCDQTVAGRSQRDIDYLSAWLRAGYAVAATEYEGIGTPRPHPYLLGVSEAYGVVDVVRAARQVATKTPLSAKWLAVGQSQGAQAALFTGDLQRRYAPELAYLGTIATAPPSQWRTTVAAARPFDPAAPANPFVLLAMEGMLTDHPDTFDPARHLTPAGLQLFGAARDELCFGALAQRMAGLTSGQVFDVDAAEQETLTQLLEHDAEIPIAAQERPVFIAQGTADTVVLPPATRTTAGLLAAAGTDVTFRFYQGADHNGVLAAALPDLLAWAADRLRDLP</sequence>
<dbReference type="InterPro" id="IPR005152">
    <property type="entry name" value="Lipase_secreted"/>
</dbReference>
<accession>A0ABT0FYS4</accession>
<keyword evidence="1" id="KW-0732">Signal</keyword>
<dbReference type="Proteomes" id="UP001317259">
    <property type="component" value="Unassembled WGS sequence"/>
</dbReference>
<dbReference type="RefSeq" id="WP_242376713.1">
    <property type="nucleotide sequence ID" value="NZ_JAKRKC020000001.1"/>
</dbReference>
<gene>
    <name evidence="2" type="ORF">MF672_025360</name>
</gene>
<dbReference type="InterPro" id="IPR006311">
    <property type="entry name" value="TAT_signal"/>
</dbReference>
<evidence type="ECO:0000313" key="3">
    <source>
        <dbReference type="Proteomes" id="UP001317259"/>
    </source>
</evidence>
<name>A0ABT0FYS4_9ACTN</name>